<dbReference type="EMBL" id="JAUTWS010000001">
    <property type="protein sequence ID" value="MDO9706740.1"/>
    <property type="molecule type" value="Genomic_DNA"/>
</dbReference>
<dbReference type="PANTHER" id="PTHR33121">
    <property type="entry name" value="CYCLIC DI-GMP PHOSPHODIESTERASE PDEF"/>
    <property type="match status" value="1"/>
</dbReference>
<accession>A0ABT9DSD2</accession>
<dbReference type="InterPro" id="IPR035919">
    <property type="entry name" value="EAL_sf"/>
</dbReference>
<dbReference type="PANTHER" id="PTHR33121:SF79">
    <property type="entry name" value="CYCLIC DI-GMP PHOSPHODIESTERASE PDED-RELATED"/>
    <property type="match status" value="1"/>
</dbReference>
<evidence type="ECO:0000313" key="3">
    <source>
        <dbReference type="Proteomes" id="UP001243009"/>
    </source>
</evidence>
<dbReference type="RefSeq" id="WP_305101615.1">
    <property type="nucleotide sequence ID" value="NZ_JAUTWS010000001.1"/>
</dbReference>
<dbReference type="Proteomes" id="UP001243009">
    <property type="component" value="Unassembled WGS sequence"/>
</dbReference>
<keyword evidence="3" id="KW-1185">Reference proteome</keyword>
<protein>
    <submittedName>
        <fullName evidence="2">EAL domain-containing protein</fullName>
    </submittedName>
</protein>
<sequence>MSWQLYRIDTVHGSGAAAAQSRQVIVLARDPEVIAAAHAASARLGLPARTVLSGTEALARLAGPGTGPGHLVCDPAAAGAAWPGMLATLTEPATRTALILVGPAPMPVPRLAALVAHEPGQLVQALAAPPPQPAAADGSASALREGLARGEISVHYQPVVRLADRRPVMVEALARWHRAEAPVPPDSFVPLAEREGLARSLSIIVAGHAVSDMARLWPRLRLGVSLNLPLELMLEGDLQSWLGRALWHGGLAPRQVALELTETTPVRDLARLHRRLLRLRRAGYRVLLDDVIPGDGRERLHRLPFAGLKLDRSLVQRLPTEAQSRQEVRRLARRAAQRGQAVVAEGVSDQRIWRELRALGVHFAQGFAVGRPLPATALSGWSARWRCSRGA</sequence>
<proteinExistence type="predicted"/>
<comment type="caution">
    <text evidence="2">The sequence shown here is derived from an EMBL/GenBank/DDBJ whole genome shotgun (WGS) entry which is preliminary data.</text>
</comment>
<dbReference type="Pfam" id="PF00563">
    <property type="entry name" value="EAL"/>
    <property type="match status" value="1"/>
</dbReference>
<organism evidence="2 3">
    <name type="scientific">Paracraurococcus lichenis</name>
    <dbReference type="NCBI Taxonomy" id="3064888"/>
    <lineage>
        <taxon>Bacteria</taxon>
        <taxon>Pseudomonadati</taxon>
        <taxon>Pseudomonadota</taxon>
        <taxon>Alphaproteobacteria</taxon>
        <taxon>Acetobacterales</taxon>
        <taxon>Roseomonadaceae</taxon>
        <taxon>Paracraurococcus</taxon>
    </lineage>
</organism>
<dbReference type="SUPFAM" id="SSF141868">
    <property type="entry name" value="EAL domain-like"/>
    <property type="match status" value="1"/>
</dbReference>
<dbReference type="InterPro" id="IPR050706">
    <property type="entry name" value="Cyclic-di-GMP_PDE-like"/>
</dbReference>
<feature type="domain" description="EAL" evidence="1">
    <location>
        <begin position="136"/>
        <end position="386"/>
    </location>
</feature>
<dbReference type="Gene3D" id="3.20.20.450">
    <property type="entry name" value="EAL domain"/>
    <property type="match status" value="1"/>
</dbReference>
<evidence type="ECO:0000313" key="2">
    <source>
        <dbReference type="EMBL" id="MDO9706740.1"/>
    </source>
</evidence>
<name>A0ABT9DSD2_9PROT</name>
<gene>
    <name evidence="2" type="ORF">Q7A36_00200</name>
</gene>
<dbReference type="CDD" id="cd01948">
    <property type="entry name" value="EAL"/>
    <property type="match status" value="1"/>
</dbReference>
<dbReference type="InterPro" id="IPR001633">
    <property type="entry name" value="EAL_dom"/>
</dbReference>
<evidence type="ECO:0000259" key="1">
    <source>
        <dbReference type="PROSITE" id="PS50883"/>
    </source>
</evidence>
<dbReference type="PROSITE" id="PS50883">
    <property type="entry name" value="EAL"/>
    <property type="match status" value="1"/>
</dbReference>
<reference evidence="2 3" key="1">
    <citation type="submission" date="2023-08" db="EMBL/GenBank/DDBJ databases">
        <title>The draft genome sequence of Paracraurococcus sp. LOR1-02.</title>
        <authorList>
            <person name="Kingkaew E."/>
            <person name="Tanasupawat S."/>
        </authorList>
    </citation>
    <scope>NUCLEOTIDE SEQUENCE [LARGE SCALE GENOMIC DNA]</scope>
    <source>
        <strain evidence="2 3">LOR1-02</strain>
    </source>
</reference>
<dbReference type="SMART" id="SM00052">
    <property type="entry name" value="EAL"/>
    <property type="match status" value="1"/>
</dbReference>